<feature type="compositionally biased region" description="Basic and acidic residues" evidence="4">
    <location>
        <begin position="538"/>
        <end position="548"/>
    </location>
</feature>
<evidence type="ECO:0000256" key="2">
    <source>
        <dbReference type="ARBA" id="ARBA00023043"/>
    </source>
</evidence>
<keyword evidence="1" id="KW-0677">Repeat</keyword>
<feature type="compositionally biased region" description="Low complexity" evidence="4">
    <location>
        <begin position="371"/>
        <end position="398"/>
    </location>
</feature>
<evidence type="ECO:0000256" key="3">
    <source>
        <dbReference type="PROSITE-ProRule" id="PRU00023"/>
    </source>
</evidence>
<feature type="repeat" description="ANK" evidence="3">
    <location>
        <begin position="105"/>
        <end position="137"/>
    </location>
</feature>
<dbReference type="PROSITE" id="PS50088">
    <property type="entry name" value="ANK_REPEAT"/>
    <property type="match status" value="3"/>
</dbReference>
<dbReference type="OMA" id="HIRFIGD"/>
<dbReference type="SMART" id="SM00248">
    <property type="entry name" value="ANK"/>
    <property type="match status" value="4"/>
</dbReference>
<feature type="region of interest" description="Disordered" evidence="4">
    <location>
        <begin position="511"/>
        <end position="548"/>
    </location>
</feature>
<dbReference type="eggNOG" id="KOG0504">
    <property type="taxonomic scope" value="Eukaryota"/>
</dbReference>
<feature type="repeat" description="ANK" evidence="3">
    <location>
        <begin position="39"/>
        <end position="71"/>
    </location>
</feature>
<sequence>MAAAGLQFVDLHSAAKQDDIMAVVKLLEEGAPIDKRDPYGYTPLHWACQKGHTHTVQALLAAGASVHVRDKWRRTPLHRAAKEGHKDVVAALLNSGAEINAQGDNNWTPLHCSSFHGKLEIVEMLLRNGADQAATDLRGRTSAAVCDMGLYDVDQSVKDRIIQLLKNPPVRQLEAPPTASPASAMLALPPSSTAATPAAAAAAAAAAAGANPGLQGAAPAGSSEGGSAAASAASTSAAAAAASAASAALAVENGVFALWDTSLGPGAGDAGPGGMIDKDWTDPEDAAWNEMWAMLHVPDPDNPDNNLYSEVKTLRHDVKRLRSDLNETASNDAASTATTTGGTKDSTTKGVTKGITKGTANLEGLFGISSAPAEASSSPSGGATSPATAVTDAPVVAPKSVTGSSEDSTTGLFGDMSVSARDASADGTAAQEGASPNSVGGGGRRTDGGMVSVPPAKRPRSTAAAEVGGIVGDSAGAEGAGSMGETELREQLTRQNRLLAEMAKELEGLRREMSGGAAGNRSGSGGDMGEGSAVLPVLDDRGLAHKVR</sequence>
<feature type="compositionally biased region" description="Low complexity" evidence="4">
    <location>
        <begin position="328"/>
        <end position="354"/>
    </location>
</feature>
<accession>D8LRX6</accession>
<dbReference type="STRING" id="2880.D8LRX6"/>
<evidence type="ECO:0000256" key="1">
    <source>
        <dbReference type="ARBA" id="ARBA00022737"/>
    </source>
</evidence>
<name>D8LRX6_ECTSI</name>
<feature type="region of interest" description="Disordered" evidence="4">
    <location>
        <begin position="324"/>
        <end position="354"/>
    </location>
</feature>
<protein>
    <submittedName>
        <fullName evidence="5">Chain A, Crystal Structure Of A Designed Full Consensus Ankyrin</fullName>
    </submittedName>
</protein>
<dbReference type="EMBL" id="FN649731">
    <property type="protein sequence ID" value="CBN73893.1"/>
    <property type="molecule type" value="Genomic_DNA"/>
</dbReference>
<dbReference type="OrthoDB" id="426293at2759"/>
<dbReference type="PRINTS" id="PR01415">
    <property type="entry name" value="ANKYRIN"/>
</dbReference>
<dbReference type="InParanoid" id="D8LRX6"/>
<feature type="repeat" description="ANK" evidence="3">
    <location>
        <begin position="72"/>
        <end position="104"/>
    </location>
</feature>
<dbReference type="Proteomes" id="UP000002630">
    <property type="component" value="Linkage Group LG06"/>
</dbReference>
<dbReference type="InterPro" id="IPR036770">
    <property type="entry name" value="Ankyrin_rpt-contain_sf"/>
</dbReference>
<evidence type="ECO:0000313" key="6">
    <source>
        <dbReference type="Proteomes" id="UP000002630"/>
    </source>
</evidence>
<evidence type="ECO:0000313" key="5">
    <source>
        <dbReference type="EMBL" id="CBN73893.1"/>
    </source>
</evidence>
<proteinExistence type="predicted"/>
<dbReference type="Pfam" id="PF12796">
    <property type="entry name" value="Ank_2"/>
    <property type="match status" value="1"/>
</dbReference>
<feature type="compositionally biased region" description="Gly residues" evidence="4">
    <location>
        <begin position="516"/>
        <end position="529"/>
    </location>
</feature>
<feature type="region of interest" description="Disordered" evidence="4">
    <location>
        <begin position="371"/>
        <end position="466"/>
    </location>
</feature>
<dbReference type="EMBL" id="FN648926">
    <property type="protein sequence ID" value="CBN73893.1"/>
    <property type="molecule type" value="Genomic_DNA"/>
</dbReference>
<dbReference type="PANTHER" id="PTHR24171:SF10">
    <property type="entry name" value="ANKYRIN REPEAT DOMAIN-CONTAINING PROTEIN 29-LIKE"/>
    <property type="match status" value="1"/>
</dbReference>
<dbReference type="Gene3D" id="1.25.40.20">
    <property type="entry name" value="Ankyrin repeat-containing domain"/>
    <property type="match status" value="2"/>
</dbReference>
<evidence type="ECO:0000256" key="4">
    <source>
        <dbReference type="SAM" id="MobiDB-lite"/>
    </source>
</evidence>
<dbReference type="PANTHER" id="PTHR24171">
    <property type="entry name" value="ANKYRIN REPEAT DOMAIN-CONTAINING PROTEIN 39-RELATED"/>
    <property type="match status" value="1"/>
</dbReference>
<dbReference type="PROSITE" id="PS50297">
    <property type="entry name" value="ANK_REP_REGION"/>
    <property type="match status" value="3"/>
</dbReference>
<dbReference type="AlphaFoldDB" id="D8LRX6"/>
<keyword evidence="2 3" id="KW-0040">ANK repeat</keyword>
<dbReference type="SUPFAM" id="SSF48403">
    <property type="entry name" value="Ankyrin repeat"/>
    <property type="match status" value="1"/>
</dbReference>
<organism evidence="5 6">
    <name type="scientific">Ectocarpus siliculosus</name>
    <name type="common">Brown alga</name>
    <name type="synonym">Conferva siliculosa</name>
    <dbReference type="NCBI Taxonomy" id="2880"/>
    <lineage>
        <taxon>Eukaryota</taxon>
        <taxon>Sar</taxon>
        <taxon>Stramenopiles</taxon>
        <taxon>Ochrophyta</taxon>
        <taxon>PX clade</taxon>
        <taxon>Phaeophyceae</taxon>
        <taxon>Ectocarpales</taxon>
        <taxon>Ectocarpaceae</taxon>
        <taxon>Ectocarpus</taxon>
    </lineage>
</organism>
<reference evidence="5 6" key="1">
    <citation type="journal article" date="2010" name="Nature">
        <title>The Ectocarpus genome and the independent evolution of multicellularity in brown algae.</title>
        <authorList>
            <person name="Cock J.M."/>
            <person name="Sterck L."/>
            <person name="Rouze P."/>
            <person name="Scornet D."/>
            <person name="Allen A.E."/>
            <person name="Amoutzias G."/>
            <person name="Anthouard V."/>
            <person name="Artiguenave F."/>
            <person name="Aury J.M."/>
            <person name="Badger J.H."/>
            <person name="Beszteri B."/>
            <person name="Billiau K."/>
            <person name="Bonnet E."/>
            <person name="Bothwell J.H."/>
            <person name="Bowler C."/>
            <person name="Boyen C."/>
            <person name="Brownlee C."/>
            <person name="Carrano C.J."/>
            <person name="Charrier B."/>
            <person name="Cho G.Y."/>
            <person name="Coelho S.M."/>
            <person name="Collen J."/>
            <person name="Corre E."/>
            <person name="Da Silva C."/>
            <person name="Delage L."/>
            <person name="Delaroque N."/>
            <person name="Dittami S.M."/>
            <person name="Doulbeau S."/>
            <person name="Elias M."/>
            <person name="Farnham G."/>
            <person name="Gachon C.M."/>
            <person name="Gschloessl B."/>
            <person name="Heesch S."/>
            <person name="Jabbari K."/>
            <person name="Jubin C."/>
            <person name="Kawai H."/>
            <person name="Kimura K."/>
            <person name="Kloareg B."/>
            <person name="Kupper F.C."/>
            <person name="Lang D."/>
            <person name="Le Bail A."/>
            <person name="Leblanc C."/>
            <person name="Lerouge P."/>
            <person name="Lohr M."/>
            <person name="Lopez P.J."/>
            <person name="Martens C."/>
            <person name="Maumus F."/>
            <person name="Michel G."/>
            <person name="Miranda-Saavedra D."/>
            <person name="Morales J."/>
            <person name="Moreau H."/>
            <person name="Motomura T."/>
            <person name="Nagasato C."/>
            <person name="Napoli C.A."/>
            <person name="Nelson D.R."/>
            <person name="Nyvall-Collen P."/>
            <person name="Peters A.F."/>
            <person name="Pommier C."/>
            <person name="Potin P."/>
            <person name="Poulain J."/>
            <person name="Quesneville H."/>
            <person name="Read B."/>
            <person name="Rensing S.A."/>
            <person name="Ritter A."/>
            <person name="Rousvoal S."/>
            <person name="Samanta M."/>
            <person name="Samson G."/>
            <person name="Schroeder D.C."/>
            <person name="Segurens B."/>
            <person name="Strittmatter M."/>
            <person name="Tonon T."/>
            <person name="Tregear J.W."/>
            <person name="Valentin K."/>
            <person name="von Dassow P."/>
            <person name="Yamagishi T."/>
            <person name="Van de Peer Y."/>
            <person name="Wincker P."/>
        </authorList>
    </citation>
    <scope>NUCLEOTIDE SEQUENCE [LARGE SCALE GENOMIC DNA]</scope>
    <source>
        <strain evidence="6">Ec32 / CCAP1310/4</strain>
    </source>
</reference>
<keyword evidence="6" id="KW-1185">Reference proteome</keyword>
<dbReference type="InterPro" id="IPR002110">
    <property type="entry name" value="Ankyrin_rpt"/>
</dbReference>
<dbReference type="Pfam" id="PF00023">
    <property type="entry name" value="Ank"/>
    <property type="match status" value="1"/>
</dbReference>
<gene>
    <name evidence="5" type="ORF">Esi_0007_0237</name>
</gene>
<feature type="compositionally biased region" description="Polar residues" evidence="4">
    <location>
        <begin position="401"/>
        <end position="411"/>
    </location>
</feature>